<feature type="transmembrane region" description="Helical" evidence="2">
    <location>
        <begin position="78"/>
        <end position="97"/>
    </location>
</feature>
<dbReference type="Gene3D" id="1.20.1250.20">
    <property type="entry name" value="MFS general substrate transporter like domains"/>
    <property type="match status" value="1"/>
</dbReference>
<dbReference type="InterPro" id="IPR011701">
    <property type="entry name" value="MFS"/>
</dbReference>
<dbReference type="AlphaFoldDB" id="A0A561EWX5"/>
<gene>
    <name evidence="3" type="ORF">FB465_5258</name>
</gene>
<accession>A0A561EWX5</accession>
<feature type="transmembrane region" description="Helical" evidence="2">
    <location>
        <begin position="227"/>
        <end position="249"/>
    </location>
</feature>
<dbReference type="Proteomes" id="UP000318416">
    <property type="component" value="Unassembled WGS sequence"/>
</dbReference>
<dbReference type="EMBL" id="VIVR01000001">
    <property type="protein sequence ID" value="TWE20116.1"/>
    <property type="molecule type" value="Genomic_DNA"/>
</dbReference>
<name>A0A561EWX5_9ACTN</name>
<evidence type="ECO:0000313" key="3">
    <source>
        <dbReference type="EMBL" id="TWE20116.1"/>
    </source>
</evidence>
<feature type="transmembrane region" description="Helical" evidence="2">
    <location>
        <begin position="103"/>
        <end position="124"/>
    </location>
</feature>
<feature type="transmembrane region" description="Helical" evidence="2">
    <location>
        <begin position="255"/>
        <end position="280"/>
    </location>
</feature>
<dbReference type="CDD" id="cd06174">
    <property type="entry name" value="MFS"/>
    <property type="match status" value="1"/>
</dbReference>
<comment type="caution">
    <text evidence="3">The sequence shown here is derived from an EMBL/GenBank/DDBJ whole genome shotgun (WGS) entry which is preliminary data.</text>
</comment>
<reference evidence="3 4" key="1">
    <citation type="submission" date="2019-06" db="EMBL/GenBank/DDBJ databases">
        <title>Sequencing the genomes of 1000 actinobacteria strains.</title>
        <authorList>
            <person name="Klenk H.-P."/>
        </authorList>
    </citation>
    <scope>NUCLEOTIDE SEQUENCE [LARGE SCALE GENOMIC DNA]</scope>
    <source>
        <strain evidence="3 4">DSM 41649</strain>
    </source>
</reference>
<feature type="transmembrane region" description="Helical" evidence="2">
    <location>
        <begin position="21"/>
        <end position="40"/>
    </location>
</feature>
<feature type="compositionally biased region" description="Low complexity" evidence="1">
    <location>
        <begin position="420"/>
        <end position="429"/>
    </location>
</feature>
<dbReference type="GO" id="GO:0022857">
    <property type="term" value="F:transmembrane transporter activity"/>
    <property type="evidence" value="ECO:0007669"/>
    <property type="project" value="InterPro"/>
</dbReference>
<keyword evidence="2" id="KW-0472">Membrane</keyword>
<feature type="compositionally biased region" description="Polar residues" evidence="1">
    <location>
        <begin position="430"/>
        <end position="439"/>
    </location>
</feature>
<dbReference type="PANTHER" id="PTHR23526">
    <property type="entry name" value="INTEGRAL MEMBRANE TRANSPORT PROTEIN-RELATED"/>
    <property type="match status" value="1"/>
</dbReference>
<dbReference type="OrthoDB" id="8952229at2"/>
<feature type="transmembrane region" description="Helical" evidence="2">
    <location>
        <begin position="46"/>
        <end position="66"/>
    </location>
</feature>
<feature type="transmembrane region" description="Helical" evidence="2">
    <location>
        <begin position="136"/>
        <end position="161"/>
    </location>
</feature>
<evidence type="ECO:0000256" key="2">
    <source>
        <dbReference type="SAM" id="Phobius"/>
    </source>
</evidence>
<proteinExistence type="predicted"/>
<dbReference type="InterPro" id="IPR036259">
    <property type="entry name" value="MFS_trans_sf"/>
</dbReference>
<protein>
    <submittedName>
        <fullName evidence="3">MFS transporter</fullName>
    </submittedName>
</protein>
<dbReference type="Pfam" id="PF07690">
    <property type="entry name" value="MFS_1"/>
    <property type="match status" value="1"/>
</dbReference>
<dbReference type="RefSeq" id="WP_145794290.1">
    <property type="nucleotide sequence ID" value="NZ_BAAABR010000060.1"/>
</dbReference>
<feature type="transmembrane region" description="Helical" evidence="2">
    <location>
        <begin position="381"/>
        <end position="400"/>
    </location>
</feature>
<organism evidence="3 4">
    <name type="scientific">Kitasatospora atroaurantiaca</name>
    <dbReference type="NCBI Taxonomy" id="285545"/>
    <lineage>
        <taxon>Bacteria</taxon>
        <taxon>Bacillati</taxon>
        <taxon>Actinomycetota</taxon>
        <taxon>Actinomycetes</taxon>
        <taxon>Kitasatosporales</taxon>
        <taxon>Streptomycetaceae</taxon>
        <taxon>Kitasatospora</taxon>
    </lineage>
</organism>
<dbReference type="PANTHER" id="PTHR23526:SF2">
    <property type="entry name" value="MAJOR FACILITATOR SUPERFAMILY (MFS) PROFILE DOMAIN-CONTAINING PROTEIN"/>
    <property type="match status" value="1"/>
</dbReference>
<evidence type="ECO:0000256" key="1">
    <source>
        <dbReference type="SAM" id="MobiDB-lite"/>
    </source>
</evidence>
<dbReference type="InterPro" id="IPR052528">
    <property type="entry name" value="Sugar_transport-like"/>
</dbReference>
<keyword evidence="4" id="KW-1185">Reference proteome</keyword>
<keyword evidence="2" id="KW-1133">Transmembrane helix</keyword>
<dbReference type="SUPFAM" id="SSF103473">
    <property type="entry name" value="MFS general substrate transporter"/>
    <property type="match status" value="1"/>
</dbReference>
<sequence>MRFKLLADLPPNARNSILWEPLWAVPGTISIYYATLYQKAAGLDTLQIGLIASAGLYLAFCAQLVAGGITNRLGRRRTTLIFDLLSWSVPMFIWSFADSFWLFLLAGLCSALSRVVNLSFFLLVTEDATEEQRPRIFAAIKLVVMAAGLLTPLAGVAMASFGTLPTLRGVYLLGGVSMTALFLIRNHLTVETAAGHQATAAHASTGILTGLAKGLGMLGRACRTRQLWPVVAICLLTNLAVQINLFQVVNLADDLHYGTASIAALPAVAAVTAFACYLGLMPRWRDRPMARSVLIGLTVSSLGWLAFLAVPAGGLGVLLVSTVLTAAGPFLLESYRDALVVSSIPPVDRAELSSAIQSATALVAIPSGYLAALLYDHDPQLLFGAVLACYAVSAAVALVLRGQPTSAVPQARSAASVAAPSAPSAVSVARTTGSDAARP</sequence>
<feature type="region of interest" description="Disordered" evidence="1">
    <location>
        <begin position="420"/>
        <end position="439"/>
    </location>
</feature>
<feature type="transmembrane region" description="Helical" evidence="2">
    <location>
        <begin position="167"/>
        <end position="184"/>
    </location>
</feature>
<evidence type="ECO:0000313" key="4">
    <source>
        <dbReference type="Proteomes" id="UP000318416"/>
    </source>
</evidence>
<keyword evidence="2" id="KW-0812">Transmembrane</keyword>